<dbReference type="GO" id="GO:0016491">
    <property type="term" value="F:oxidoreductase activity"/>
    <property type="evidence" value="ECO:0007669"/>
    <property type="project" value="UniProtKB-KW"/>
</dbReference>
<dbReference type="PANTHER" id="PTHR42879:SF2">
    <property type="entry name" value="3-OXOACYL-[ACYL-CARRIER-PROTEIN] REDUCTASE FABG"/>
    <property type="match status" value="1"/>
</dbReference>
<dbReference type="AlphaFoldDB" id="A0A494XU42"/>
<dbReference type="InterPro" id="IPR036291">
    <property type="entry name" value="NAD(P)-bd_dom_sf"/>
</dbReference>
<comment type="caution">
    <text evidence="4">The sequence shown here is derived from an EMBL/GenBank/DDBJ whole genome shotgun (WGS) entry which is preliminary data.</text>
</comment>
<dbReference type="Pfam" id="PF13561">
    <property type="entry name" value="adh_short_C2"/>
    <property type="match status" value="1"/>
</dbReference>
<comment type="similarity">
    <text evidence="1">Belongs to the short-chain dehydrogenases/reductases (SDR) family.</text>
</comment>
<dbReference type="InterPro" id="IPR002347">
    <property type="entry name" value="SDR_fam"/>
</dbReference>
<dbReference type="PRINTS" id="PR00080">
    <property type="entry name" value="SDRFAMILY"/>
</dbReference>
<evidence type="ECO:0000313" key="5">
    <source>
        <dbReference type="Proteomes" id="UP000282076"/>
    </source>
</evidence>
<accession>A0A494XU42</accession>
<dbReference type="SUPFAM" id="SSF51735">
    <property type="entry name" value="NAD(P)-binding Rossmann-fold domains"/>
    <property type="match status" value="1"/>
</dbReference>
<proteinExistence type="inferred from homology"/>
<dbReference type="EMBL" id="RBZM01000005">
    <property type="protein sequence ID" value="RKP54141.1"/>
    <property type="molecule type" value="Genomic_DNA"/>
</dbReference>
<name>A0A494XU42_9BACL</name>
<dbReference type="NCBIfam" id="NF009466">
    <property type="entry name" value="PRK12826.1-2"/>
    <property type="match status" value="1"/>
</dbReference>
<feature type="domain" description="Ketoreductase" evidence="3">
    <location>
        <begin position="5"/>
        <end position="185"/>
    </location>
</feature>
<dbReference type="Gene3D" id="3.40.50.720">
    <property type="entry name" value="NAD(P)-binding Rossmann-like Domain"/>
    <property type="match status" value="1"/>
</dbReference>
<evidence type="ECO:0000313" key="4">
    <source>
        <dbReference type="EMBL" id="RKP54141.1"/>
    </source>
</evidence>
<evidence type="ECO:0000256" key="1">
    <source>
        <dbReference type="ARBA" id="ARBA00006484"/>
    </source>
</evidence>
<dbReference type="OrthoDB" id="9805904at2"/>
<protein>
    <submittedName>
        <fullName evidence="4">SDR family oxidoreductase</fullName>
    </submittedName>
</protein>
<dbReference type="InterPro" id="IPR057326">
    <property type="entry name" value="KR_dom"/>
</dbReference>
<gene>
    <name evidence="4" type="ORF">D7Z26_12225</name>
</gene>
<dbReference type="Proteomes" id="UP000282076">
    <property type="component" value="Unassembled WGS sequence"/>
</dbReference>
<dbReference type="RefSeq" id="WP_120977247.1">
    <property type="nucleotide sequence ID" value="NZ_RBZM01000005.1"/>
</dbReference>
<sequence length="246" mass="26546">MLNGQNFLVTGGTRGIGRSTVLSLAEAGANVAFTYRNGKEQAEQLYNELSAFQGNYVGFQADVQQFEEARQVIKQCKETLGGLDGLVLNAGITRDKLLFMMSEEDWDTTYSVNLKGTFNYARAAIFDFIKQKSGRIVCVSSISGQIGVSGQTNYSATKAGQIGFVKSLAKEVAKFGITVNAVAPGFIHTELWGEIPKDQREQILPQIPVGRPGTAEEVSNVIRFLLSKQASYVTGSVITIDGGLSA</sequence>
<keyword evidence="5" id="KW-1185">Reference proteome</keyword>
<dbReference type="FunFam" id="3.40.50.720:FF:000173">
    <property type="entry name" value="3-oxoacyl-[acyl-carrier protein] reductase"/>
    <property type="match status" value="1"/>
</dbReference>
<dbReference type="InterPro" id="IPR050259">
    <property type="entry name" value="SDR"/>
</dbReference>
<evidence type="ECO:0000259" key="3">
    <source>
        <dbReference type="SMART" id="SM00822"/>
    </source>
</evidence>
<evidence type="ECO:0000256" key="2">
    <source>
        <dbReference type="ARBA" id="ARBA00023002"/>
    </source>
</evidence>
<organism evidence="4 5">
    <name type="scientific">Cohnella endophytica</name>
    <dbReference type="NCBI Taxonomy" id="2419778"/>
    <lineage>
        <taxon>Bacteria</taxon>
        <taxon>Bacillati</taxon>
        <taxon>Bacillota</taxon>
        <taxon>Bacilli</taxon>
        <taxon>Bacillales</taxon>
        <taxon>Paenibacillaceae</taxon>
        <taxon>Cohnella</taxon>
    </lineage>
</organism>
<keyword evidence="2" id="KW-0560">Oxidoreductase</keyword>
<dbReference type="PRINTS" id="PR00081">
    <property type="entry name" value="GDHRDH"/>
</dbReference>
<reference evidence="4 5" key="1">
    <citation type="submission" date="2018-10" db="EMBL/GenBank/DDBJ databases">
        <title>Cohnella sp. M2MS4P-1, whole genome shotgun sequence.</title>
        <authorList>
            <person name="Tuo L."/>
        </authorList>
    </citation>
    <scope>NUCLEOTIDE SEQUENCE [LARGE SCALE GENOMIC DNA]</scope>
    <source>
        <strain evidence="4 5">M2MS4P-1</strain>
    </source>
</reference>
<dbReference type="SMART" id="SM00822">
    <property type="entry name" value="PKS_KR"/>
    <property type="match status" value="1"/>
</dbReference>
<dbReference type="PANTHER" id="PTHR42879">
    <property type="entry name" value="3-OXOACYL-(ACYL-CARRIER-PROTEIN) REDUCTASE"/>
    <property type="match status" value="1"/>
</dbReference>